<accession>Q5L8A3</accession>
<proteinExistence type="predicted"/>
<sequence>MIDSNSSATKIQIMFYSKDKCLALFSIECKAYENNFLFESKAFFNQYLEKADI</sequence>
<name>Q5L8A3_BACFN</name>
<keyword evidence="2" id="KW-1185">Reference proteome</keyword>
<evidence type="ECO:0000313" key="1">
    <source>
        <dbReference type="EMBL" id="CAH09685.1"/>
    </source>
</evidence>
<dbReference type="AlphaFoldDB" id="Q5L8A3"/>
<dbReference type="PaxDb" id="272559-BF9343_3904"/>
<gene>
    <name evidence="1" type="ORF">BF9343_3904</name>
</gene>
<dbReference type="HOGENOM" id="CLU_3058484_0_0_10"/>
<dbReference type="Proteomes" id="UP000006731">
    <property type="component" value="Chromosome"/>
</dbReference>
<reference evidence="1 2" key="1">
    <citation type="journal article" date="2005" name="Science">
        <title>Extensive DNA inversions in the B. fragilis genome control variable gene expression.</title>
        <authorList>
            <person name="Cerdeno-Tarraga A.M."/>
            <person name="Patrick S."/>
            <person name="Crosmann L."/>
            <person name="Blakely G."/>
            <person name="Abratt V."/>
            <person name="Lennard N."/>
            <person name="Duerden B."/>
            <person name="Poxton I."/>
            <person name="Harris B."/>
            <person name="Quail M.A."/>
            <person name="Barron A."/>
            <person name="Clarck L."/>
            <person name="Corton C."/>
            <person name="Doggett J."/>
            <person name="Holden M.T.G."/>
            <person name="Larke N."/>
            <person name="Line A."/>
            <person name="Lord A."/>
            <person name="Norbertczak H."/>
            <person name="Ormond D."/>
            <person name="Price C."/>
            <person name="Rabbinowitsch E."/>
            <person name="Woodward J."/>
            <person name="Barrel B.G."/>
            <person name="Parkhill J."/>
        </authorList>
    </citation>
    <scope>NUCLEOTIDE SEQUENCE [LARGE SCALE GENOMIC DNA]</scope>
    <source>
        <strain evidence="2">ATCC 25285 / DSM 2151 / CCUG 4856 / JCM 11019 / LMG 10263 / NCTC 9343 / Onslow / VPI 2553 / EN-2</strain>
    </source>
</reference>
<evidence type="ECO:0000313" key="2">
    <source>
        <dbReference type="Proteomes" id="UP000006731"/>
    </source>
</evidence>
<dbReference type="EMBL" id="CR626927">
    <property type="protein sequence ID" value="CAH09685.1"/>
    <property type="molecule type" value="Genomic_DNA"/>
</dbReference>
<dbReference type="KEGG" id="bfs:BF9343_3904"/>
<protein>
    <submittedName>
        <fullName evidence="1">Uncharacterized protein</fullName>
    </submittedName>
</protein>
<organism evidence="1 2">
    <name type="scientific">Bacteroides fragilis (strain ATCC 25285 / DSM 2151 / CCUG 4856 / JCM 11019 / LMG 10263 / NCTC 9343 / Onslow / VPI 2553 / EN-2)</name>
    <dbReference type="NCBI Taxonomy" id="272559"/>
    <lineage>
        <taxon>Bacteria</taxon>
        <taxon>Pseudomonadati</taxon>
        <taxon>Bacteroidota</taxon>
        <taxon>Bacteroidia</taxon>
        <taxon>Bacteroidales</taxon>
        <taxon>Bacteroidaceae</taxon>
        <taxon>Bacteroides</taxon>
    </lineage>
</organism>